<gene>
    <name evidence="1" type="ORF">Pmani_018100</name>
</gene>
<protein>
    <submittedName>
        <fullName evidence="1">Uncharacterized protein</fullName>
    </submittedName>
</protein>
<reference evidence="1" key="1">
    <citation type="submission" date="2023-11" db="EMBL/GenBank/DDBJ databases">
        <title>Genome assemblies of two species of porcelain crab, Petrolisthes cinctipes and Petrolisthes manimaculis (Anomura: Porcellanidae).</title>
        <authorList>
            <person name="Angst P."/>
        </authorList>
    </citation>
    <scope>NUCLEOTIDE SEQUENCE</scope>
    <source>
        <strain evidence="1">PB745_02</strain>
        <tissue evidence="1">Gill</tissue>
    </source>
</reference>
<proteinExistence type="predicted"/>
<evidence type="ECO:0000313" key="1">
    <source>
        <dbReference type="EMBL" id="KAK4310281.1"/>
    </source>
</evidence>
<sequence>MIKRMPNSAGASRCKGNTFGVSSLGVEYTSWVSSRHLKGVKQAHQGCQAGTSKGSSRHLKRFKMTVGSLVHTLRVSS</sequence>
<dbReference type="AlphaFoldDB" id="A0AAE1U6Y9"/>
<evidence type="ECO:0000313" key="2">
    <source>
        <dbReference type="Proteomes" id="UP001292094"/>
    </source>
</evidence>
<dbReference type="Proteomes" id="UP001292094">
    <property type="component" value="Unassembled WGS sequence"/>
</dbReference>
<dbReference type="EMBL" id="JAWZYT010001649">
    <property type="protein sequence ID" value="KAK4310281.1"/>
    <property type="molecule type" value="Genomic_DNA"/>
</dbReference>
<keyword evidence="2" id="KW-1185">Reference proteome</keyword>
<name>A0AAE1U6Y9_9EUCA</name>
<comment type="caution">
    <text evidence="1">The sequence shown here is derived from an EMBL/GenBank/DDBJ whole genome shotgun (WGS) entry which is preliminary data.</text>
</comment>
<accession>A0AAE1U6Y9</accession>
<organism evidence="1 2">
    <name type="scientific">Petrolisthes manimaculis</name>
    <dbReference type="NCBI Taxonomy" id="1843537"/>
    <lineage>
        <taxon>Eukaryota</taxon>
        <taxon>Metazoa</taxon>
        <taxon>Ecdysozoa</taxon>
        <taxon>Arthropoda</taxon>
        <taxon>Crustacea</taxon>
        <taxon>Multicrustacea</taxon>
        <taxon>Malacostraca</taxon>
        <taxon>Eumalacostraca</taxon>
        <taxon>Eucarida</taxon>
        <taxon>Decapoda</taxon>
        <taxon>Pleocyemata</taxon>
        <taxon>Anomura</taxon>
        <taxon>Galatheoidea</taxon>
        <taxon>Porcellanidae</taxon>
        <taxon>Petrolisthes</taxon>
    </lineage>
</organism>